<dbReference type="EMBL" id="HBUE01222006">
    <property type="protein sequence ID" value="CAG6540080.1"/>
    <property type="molecule type" value="Transcribed_RNA"/>
</dbReference>
<feature type="region of interest" description="Disordered" evidence="1">
    <location>
        <begin position="71"/>
        <end position="107"/>
    </location>
</feature>
<dbReference type="AlphaFoldDB" id="A0A8D8P7A9"/>
<name>A0A8D8P7A9_CULPI</name>
<evidence type="ECO:0000256" key="1">
    <source>
        <dbReference type="SAM" id="MobiDB-lite"/>
    </source>
</evidence>
<protein>
    <submittedName>
        <fullName evidence="2">(northern house mosquito) hypothetical protein</fullName>
    </submittedName>
</protein>
<reference evidence="2" key="1">
    <citation type="submission" date="2021-05" db="EMBL/GenBank/DDBJ databases">
        <authorList>
            <person name="Alioto T."/>
            <person name="Alioto T."/>
            <person name="Gomez Garrido J."/>
        </authorList>
    </citation>
    <scope>NUCLEOTIDE SEQUENCE</scope>
</reference>
<accession>A0A8D8P7A9</accession>
<organism evidence="2">
    <name type="scientific">Culex pipiens</name>
    <name type="common">House mosquito</name>
    <dbReference type="NCBI Taxonomy" id="7175"/>
    <lineage>
        <taxon>Eukaryota</taxon>
        <taxon>Metazoa</taxon>
        <taxon>Ecdysozoa</taxon>
        <taxon>Arthropoda</taxon>
        <taxon>Hexapoda</taxon>
        <taxon>Insecta</taxon>
        <taxon>Pterygota</taxon>
        <taxon>Neoptera</taxon>
        <taxon>Endopterygota</taxon>
        <taxon>Diptera</taxon>
        <taxon>Nematocera</taxon>
        <taxon>Culicoidea</taxon>
        <taxon>Culicidae</taxon>
        <taxon>Culicinae</taxon>
        <taxon>Culicini</taxon>
        <taxon>Culex</taxon>
        <taxon>Culex</taxon>
    </lineage>
</organism>
<dbReference type="EMBL" id="HBUE01328667">
    <property type="protein sequence ID" value="CAG6592147.1"/>
    <property type="molecule type" value="Transcribed_RNA"/>
</dbReference>
<evidence type="ECO:0000313" key="2">
    <source>
        <dbReference type="EMBL" id="CAG6592147.1"/>
    </source>
</evidence>
<feature type="region of interest" description="Disordered" evidence="1">
    <location>
        <begin position="1"/>
        <end position="45"/>
    </location>
</feature>
<dbReference type="EMBL" id="HBUE01013598">
    <property type="protein sequence ID" value="CAG6449625.1"/>
    <property type="molecule type" value="Transcribed_RNA"/>
</dbReference>
<sequence>MFTLSRTQWDRCDLQPEPNSGTVGRRQESGCDPGAANQHRPGVAEEGLLQHSGSGEKLLAQGNQKVVLSAGEKVPPGHQQGRSGREPEVPGGVGGVRGPERRHQAARVRHVRPNVGADGSRRWRWPSGRWSRSAGLLPELAVPQYHRSGGAVPEDLRRRWLQGGRL</sequence>
<proteinExistence type="predicted"/>